<feature type="compositionally biased region" description="Polar residues" evidence="1">
    <location>
        <begin position="155"/>
        <end position="169"/>
    </location>
</feature>
<reference evidence="2" key="1">
    <citation type="submission" date="2023-03" db="EMBL/GenBank/DDBJ databases">
        <title>Massive genome expansion in bonnet fungi (Mycena s.s.) driven by repeated elements and novel gene families across ecological guilds.</title>
        <authorList>
            <consortium name="Lawrence Berkeley National Laboratory"/>
            <person name="Harder C.B."/>
            <person name="Miyauchi S."/>
            <person name="Viragh M."/>
            <person name="Kuo A."/>
            <person name="Thoen E."/>
            <person name="Andreopoulos B."/>
            <person name="Lu D."/>
            <person name="Skrede I."/>
            <person name="Drula E."/>
            <person name="Henrissat B."/>
            <person name="Morin E."/>
            <person name="Kohler A."/>
            <person name="Barry K."/>
            <person name="LaButti K."/>
            <person name="Morin E."/>
            <person name="Salamov A."/>
            <person name="Lipzen A."/>
            <person name="Mereny Z."/>
            <person name="Hegedus B."/>
            <person name="Baldrian P."/>
            <person name="Stursova M."/>
            <person name="Weitz H."/>
            <person name="Taylor A."/>
            <person name="Grigoriev I.V."/>
            <person name="Nagy L.G."/>
            <person name="Martin F."/>
            <person name="Kauserud H."/>
        </authorList>
    </citation>
    <scope>NUCLEOTIDE SEQUENCE</scope>
    <source>
        <strain evidence="2">CBHHK002</strain>
    </source>
</reference>
<dbReference type="Proteomes" id="UP001218218">
    <property type="component" value="Unassembled WGS sequence"/>
</dbReference>
<evidence type="ECO:0000313" key="2">
    <source>
        <dbReference type="EMBL" id="KAJ7358376.1"/>
    </source>
</evidence>
<feature type="compositionally biased region" description="Basic and acidic residues" evidence="1">
    <location>
        <begin position="258"/>
        <end position="274"/>
    </location>
</feature>
<gene>
    <name evidence="2" type="ORF">DFH08DRAFT_1043368</name>
</gene>
<dbReference type="EMBL" id="JARIHO010000007">
    <property type="protein sequence ID" value="KAJ7358376.1"/>
    <property type="molecule type" value="Genomic_DNA"/>
</dbReference>
<dbReference type="AlphaFoldDB" id="A0AAD7F0Q9"/>
<evidence type="ECO:0000313" key="3">
    <source>
        <dbReference type="Proteomes" id="UP001218218"/>
    </source>
</evidence>
<accession>A0AAD7F0Q9</accession>
<name>A0AAD7F0Q9_9AGAR</name>
<feature type="region of interest" description="Disordered" evidence="1">
    <location>
        <begin position="252"/>
        <end position="274"/>
    </location>
</feature>
<feature type="region of interest" description="Disordered" evidence="1">
    <location>
        <begin position="22"/>
        <end position="45"/>
    </location>
</feature>
<keyword evidence="3" id="KW-1185">Reference proteome</keyword>
<feature type="region of interest" description="Disordered" evidence="1">
    <location>
        <begin position="119"/>
        <end position="169"/>
    </location>
</feature>
<organism evidence="2 3">
    <name type="scientific">Mycena albidolilacea</name>
    <dbReference type="NCBI Taxonomy" id="1033008"/>
    <lineage>
        <taxon>Eukaryota</taxon>
        <taxon>Fungi</taxon>
        <taxon>Dikarya</taxon>
        <taxon>Basidiomycota</taxon>
        <taxon>Agaricomycotina</taxon>
        <taxon>Agaricomycetes</taxon>
        <taxon>Agaricomycetidae</taxon>
        <taxon>Agaricales</taxon>
        <taxon>Marasmiineae</taxon>
        <taxon>Mycenaceae</taxon>
        <taxon>Mycena</taxon>
    </lineage>
</organism>
<protein>
    <submittedName>
        <fullName evidence="2">Uncharacterized protein</fullName>
    </submittedName>
</protein>
<sequence>MSRAGITAMGIGKMWTGEGKRVWMKSEEEDENKGRSRRDHGEDALPIHAPSCESYDCSGARTRTGVMWMRGELAYADVCELSEEGESQLSLACSSSYMPLLFPAVVFQHLPHFYASDGGVGRRGADTSPGSATRKQGGPARIDAHKRGTRRAQASEVTPSPSSTAQVWATTPTSIQDCLRPGPFSLLLAVGTPADRHAAETAKAGSRFATPSSGPDSAVQRISDTVVALVSHLRPFSLLLLAPPLLHTIGGGTHNHTRAHEDRRHERAEARTDRHALRRCRGADGVGREAMNGARQGGETLRGDCKASEARWAGDGTTPTAAQIRVREAWVLREGTREHTASVVGSGDSEGCALESTSGRVGSQVASVVDRTGLRMAAKDGNPERRKEDELVFDVRTPILPKHHVQCQIGAQLPSPTTVLPEVLLKRYLQVVDFPPRRQWKVCSAAPRGFTYMSCLYGILSNGFNLVPLISCTKLIRAKAPSDSLSNLESFVPFKIKMLSSRAAQIDAKRLINVWLVKPFPTGTYCYPVRKLWYLNGNATQCVFPIICFSAKRRDSRLSSVYNNNFEFLISGAVLQLGLFTVRTVYGGTLAQYGYGYVPGCDMTEITSVDCRKSCLAINKAILRVRAAHDTQKVSVPCRFAATRYIPHPPLYLFGKTHRHDRFGSTALPLEAGRRRTVQGPRQTRTQRRAVSFHLHDLIYLPLYTLLWNSPRDFLDIDIIAHTAQTIPYFSYKTGMLAAG</sequence>
<evidence type="ECO:0000256" key="1">
    <source>
        <dbReference type="SAM" id="MobiDB-lite"/>
    </source>
</evidence>
<comment type="caution">
    <text evidence="2">The sequence shown here is derived from an EMBL/GenBank/DDBJ whole genome shotgun (WGS) entry which is preliminary data.</text>
</comment>
<proteinExistence type="predicted"/>